<organism evidence="1 2">
    <name type="scientific">Mariniflexile jejuense</name>
    <dbReference type="NCBI Taxonomy" id="1173582"/>
    <lineage>
        <taxon>Bacteria</taxon>
        <taxon>Pseudomonadati</taxon>
        <taxon>Bacteroidota</taxon>
        <taxon>Flavobacteriia</taxon>
        <taxon>Flavobacteriales</taxon>
        <taxon>Flavobacteriaceae</taxon>
        <taxon>Mariniflexile</taxon>
    </lineage>
</organism>
<dbReference type="Proteomes" id="UP001597061">
    <property type="component" value="Unassembled WGS sequence"/>
</dbReference>
<comment type="caution">
    <text evidence="1">The sequence shown here is derived from an EMBL/GenBank/DDBJ whole genome shotgun (WGS) entry which is preliminary data.</text>
</comment>
<reference evidence="2" key="1">
    <citation type="journal article" date="2019" name="Int. J. Syst. Evol. Microbiol.">
        <title>The Global Catalogue of Microorganisms (GCM) 10K type strain sequencing project: providing services to taxonomists for standard genome sequencing and annotation.</title>
        <authorList>
            <consortium name="The Broad Institute Genomics Platform"/>
            <consortium name="The Broad Institute Genome Sequencing Center for Infectious Disease"/>
            <person name="Wu L."/>
            <person name="Ma J."/>
        </authorList>
    </citation>
    <scope>NUCLEOTIDE SEQUENCE [LARGE SCALE GENOMIC DNA]</scope>
    <source>
        <strain evidence="2">CCUG 62414</strain>
    </source>
</reference>
<dbReference type="InterPro" id="IPR008969">
    <property type="entry name" value="CarboxyPept-like_regulatory"/>
</dbReference>
<evidence type="ECO:0008006" key="3">
    <source>
        <dbReference type="Google" id="ProtNLM"/>
    </source>
</evidence>
<dbReference type="EMBL" id="JBHTJI010000001">
    <property type="protein sequence ID" value="MFD0989709.1"/>
    <property type="molecule type" value="Genomic_DNA"/>
</dbReference>
<dbReference type="SUPFAM" id="SSF49464">
    <property type="entry name" value="Carboxypeptidase regulatory domain-like"/>
    <property type="match status" value="1"/>
</dbReference>
<protein>
    <recommendedName>
        <fullName evidence="3">Carboxypeptidase-like protein</fullName>
    </recommendedName>
</protein>
<evidence type="ECO:0000313" key="2">
    <source>
        <dbReference type="Proteomes" id="UP001597061"/>
    </source>
</evidence>
<sequence length="268" mass="30044">MLKIKYLVLIIVLLGVEIAFSQSIEISGKIESKVGVENIHVINKTAQVFTITNQKGEFKISVSLNDSLTFSSIQHQIKTVVIDKNMMFFRTIKVTLEEQINELDEVLVGKVLTGNLLSDIKNTKGDPPINFYDVGIPGYTGKPATQTERRLDEASNFSPKAGGSLGGAGGSISAVALINAISGRTKMLKARVALEEREVLIQSIIGRLSKDFFASNPLEEDLKMDFFYFCADDENFIKYCKNETDFKILIFLRHKYKQYIENRETTKN</sequence>
<evidence type="ECO:0000313" key="1">
    <source>
        <dbReference type="EMBL" id="MFD0989709.1"/>
    </source>
</evidence>
<proteinExistence type="predicted"/>
<keyword evidence="2" id="KW-1185">Reference proteome</keyword>
<gene>
    <name evidence="1" type="ORF">ACFQ1R_06350</name>
</gene>
<accession>A0ABW3JHB7</accession>
<dbReference type="RefSeq" id="WP_379925289.1">
    <property type="nucleotide sequence ID" value="NZ_JBHTJI010000001.1"/>
</dbReference>
<name>A0ABW3JHB7_9FLAO</name>